<evidence type="ECO:0000313" key="2">
    <source>
        <dbReference type="EMBL" id="GLP95486.1"/>
    </source>
</evidence>
<dbReference type="SUPFAM" id="SSF52058">
    <property type="entry name" value="L domain-like"/>
    <property type="match status" value="1"/>
</dbReference>
<evidence type="ECO:0008006" key="4">
    <source>
        <dbReference type="Google" id="ProtNLM"/>
    </source>
</evidence>
<proteinExistence type="predicted"/>
<accession>A0AA37VU49</accession>
<reference evidence="2" key="1">
    <citation type="journal article" date="2014" name="Int. J. Syst. Evol. Microbiol.">
        <title>Complete genome sequence of Corynebacterium casei LMG S-19264T (=DSM 44701T), isolated from a smear-ripened cheese.</title>
        <authorList>
            <consortium name="US DOE Joint Genome Institute (JGI-PGF)"/>
            <person name="Walter F."/>
            <person name="Albersmeier A."/>
            <person name="Kalinowski J."/>
            <person name="Ruckert C."/>
        </authorList>
    </citation>
    <scope>NUCLEOTIDE SEQUENCE</scope>
    <source>
        <strain evidence="2">NBRC 101628</strain>
    </source>
</reference>
<keyword evidence="1" id="KW-0732">Signal</keyword>
<protein>
    <recommendedName>
        <fullName evidence="4">Lipoprotein</fullName>
    </recommendedName>
</protein>
<name>A0AA37VU49_9GAMM</name>
<reference evidence="2" key="2">
    <citation type="submission" date="2023-01" db="EMBL/GenBank/DDBJ databases">
        <title>Draft genome sequence of Paraferrimonas sedimenticola strain NBRC 101628.</title>
        <authorList>
            <person name="Sun Q."/>
            <person name="Mori K."/>
        </authorList>
    </citation>
    <scope>NUCLEOTIDE SEQUENCE</scope>
    <source>
        <strain evidence="2">NBRC 101628</strain>
    </source>
</reference>
<sequence>MARRLLLSLGLVLGLAACSDDVNEFDRVSFTSPDMQAAYQQIVDSGNYETLEHITTFRCTGYCGDLHELAQLPNLGSLYLDKGQIRNSDDSKVVDLSELPNVFDFHSDGFLFEELKLADGNRLHEIELVGTGVNQMDLSETINLSRLTIHQSTLAYLDLSKQFDLWKVDIQHSDLKVLKFDIHPDLLYLTVTHSPLSTLNLEGMPWLNWVDLSDTRIRTLNTEFNLELSRFIANNTWLRTIRFYQNSYLYRVEMKNSRFLDDETLFYLQNELPEDVEVILE</sequence>
<dbReference type="InterPro" id="IPR032675">
    <property type="entry name" value="LRR_dom_sf"/>
</dbReference>
<dbReference type="Proteomes" id="UP001161422">
    <property type="component" value="Unassembled WGS sequence"/>
</dbReference>
<gene>
    <name evidence="2" type="ORF">GCM10007895_07920</name>
</gene>
<feature type="chain" id="PRO_5041299177" description="Lipoprotein" evidence="1">
    <location>
        <begin position="20"/>
        <end position="281"/>
    </location>
</feature>
<evidence type="ECO:0000256" key="1">
    <source>
        <dbReference type="SAM" id="SignalP"/>
    </source>
</evidence>
<dbReference type="Gene3D" id="3.80.10.10">
    <property type="entry name" value="Ribonuclease Inhibitor"/>
    <property type="match status" value="1"/>
</dbReference>
<comment type="caution">
    <text evidence="2">The sequence shown here is derived from an EMBL/GenBank/DDBJ whole genome shotgun (WGS) entry which is preliminary data.</text>
</comment>
<evidence type="ECO:0000313" key="3">
    <source>
        <dbReference type="Proteomes" id="UP001161422"/>
    </source>
</evidence>
<feature type="signal peptide" evidence="1">
    <location>
        <begin position="1"/>
        <end position="19"/>
    </location>
</feature>
<dbReference type="AlphaFoldDB" id="A0AA37VU49"/>
<dbReference type="PROSITE" id="PS51257">
    <property type="entry name" value="PROKAR_LIPOPROTEIN"/>
    <property type="match status" value="1"/>
</dbReference>
<keyword evidence="3" id="KW-1185">Reference proteome</keyword>
<organism evidence="2 3">
    <name type="scientific">Paraferrimonas sedimenticola</name>
    <dbReference type="NCBI Taxonomy" id="375674"/>
    <lineage>
        <taxon>Bacteria</taxon>
        <taxon>Pseudomonadati</taxon>
        <taxon>Pseudomonadota</taxon>
        <taxon>Gammaproteobacteria</taxon>
        <taxon>Alteromonadales</taxon>
        <taxon>Ferrimonadaceae</taxon>
        <taxon>Paraferrimonas</taxon>
    </lineage>
</organism>
<dbReference type="EMBL" id="BSNC01000003">
    <property type="protein sequence ID" value="GLP95486.1"/>
    <property type="molecule type" value="Genomic_DNA"/>
</dbReference>
<dbReference type="RefSeq" id="WP_095505491.1">
    <property type="nucleotide sequence ID" value="NZ_BSNC01000003.1"/>
</dbReference>